<dbReference type="GO" id="GO:0042162">
    <property type="term" value="F:telomeric DNA binding"/>
    <property type="evidence" value="ECO:0007669"/>
    <property type="project" value="InterPro"/>
</dbReference>
<evidence type="ECO:0000256" key="2">
    <source>
        <dbReference type="ARBA" id="ARBA00004286"/>
    </source>
</evidence>
<dbReference type="AlphaFoldDB" id="A0A7L4JQD0"/>
<evidence type="ECO:0000256" key="9">
    <source>
        <dbReference type="ARBA" id="ARBA00022840"/>
    </source>
</evidence>
<keyword evidence="4" id="KW-0158">Chromosome</keyword>
<comment type="similarity">
    <text evidence="3">Belongs to the ku80 family.</text>
</comment>
<dbReference type="GO" id="GO:0016787">
    <property type="term" value="F:hydrolase activity"/>
    <property type="evidence" value="ECO:0007669"/>
    <property type="project" value="UniProtKB-KW"/>
</dbReference>
<dbReference type="SMART" id="SM00559">
    <property type="entry name" value="Ku78"/>
    <property type="match status" value="1"/>
</dbReference>
<dbReference type="FunFam" id="3.40.50.410:FF:000055">
    <property type="entry name" value="X-ray repair cross-complementing protein 5"/>
    <property type="match status" value="1"/>
</dbReference>
<reference evidence="19 20" key="1">
    <citation type="submission" date="2019-09" db="EMBL/GenBank/DDBJ databases">
        <title>Bird 10,000 Genomes (B10K) Project - Family phase.</title>
        <authorList>
            <person name="Zhang G."/>
        </authorList>
    </citation>
    <scope>NUCLEOTIDE SEQUENCE [LARGE SCALE GENOMIC DNA]</scope>
    <source>
        <strain evidence="19">B10K-CU-031-02</strain>
        <tissue evidence="19">Muscle</tissue>
    </source>
</reference>
<comment type="subcellular location">
    <subcellularLocation>
        <location evidence="2">Chromosome</location>
    </subcellularLocation>
    <subcellularLocation>
        <location evidence="1">Nucleus</location>
    </subcellularLocation>
</comment>
<dbReference type="Gene3D" id="1.25.40.240">
    <property type="entry name" value="Ku, C-terminal domain"/>
    <property type="match status" value="1"/>
</dbReference>
<sequence>AAIVLCLDVGFTMSNSASGEESSLEQAKKVMMKFVQRQVFAESKDEVAVVLFGTDGTRNDLASEDQYQNITVHRSLMLPDFDLLEDIQDLIKPGSEQADFLDAIIVCMDLLQKETIGKKYEKRHIELFTDLSSPVSEDQLEIIIANLKKTGISLQFFLPFPADADDGGGDTSAAVHSQMWRNSFPRKGLTAQQKEGIVVMRKLMHTLDEGGGLEEIYTFRESLERLSMFKKIVRRPMAWPCQLTIGSNLSIRIVAYKSVTEEKVKKVWTVVDAKTLRKEDVQKETVYCLNDDDETEVQKDDTIQGFRYGSDIVPFSKEDEEQMKYKTEAKCFSVLGFSRSSQIQRHYYMGNQVLKVFAAKDDENAAVAFSALVHALDEMKVVAIVRYAYDRRCNPQIGVAFPFIKDAYECLIYVQLPFMEDLRQYIFSSLKNNKKFIPTANQLSAVDSLINSMNLVYEDDDGETFEDLFKPSKIPNPHFQRLYQCLQHKAFHPNDPLPPIEQHLLEMLEMPCVVKERCQAPLENVKALFPLKEVDKKKEERTAQDIFKDNEDGPNPKKPKIEDEEGSFSIMKLAEGNVTSVGSVNPAEDFQILVRQKNADFRDVSQQLINRIDQFLENKGSQYYMKGINCIRVFREEAIKLSKVQCFNDFLQALKSKVEDKALADFWEIMIQGRIA</sequence>
<dbReference type="FunFam" id="1.10.1600.10:FF:000002">
    <property type="entry name" value="X-ray repair cross-complementing protein 5"/>
    <property type="match status" value="1"/>
</dbReference>
<dbReference type="InterPro" id="IPR014893">
    <property type="entry name" value="Ku_PK_bind"/>
</dbReference>
<keyword evidence="11" id="KW-0238">DNA-binding</keyword>
<evidence type="ECO:0000256" key="10">
    <source>
        <dbReference type="ARBA" id="ARBA00022843"/>
    </source>
</evidence>
<dbReference type="GO" id="GO:0000723">
    <property type="term" value="P:telomere maintenance"/>
    <property type="evidence" value="ECO:0007669"/>
    <property type="project" value="InterPro"/>
</dbReference>
<feature type="region of interest" description="Disordered" evidence="17">
    <location>
        <begin position="540"/>
        <end position="563"/>
    </location>
</feature>
<dbReference type="InterPro" id="IPR005161">
    <property type="entry name" value="Ku_N"/>
</dbReference>
<dbReference type="GO" id="GO:0003684">
    <property type="term" value="F:damaged DNA binding"/>
    <property type="evidence" value="ECO:0007669"/>
    <property type="project" value="InterPro"/>
</dbReference>
<dbReference type="FunFam" id="1.25.40.240:FF:000001">
    <property type="entry name" value="X-ray repair cross-complementing protein 5"/>
    <property type="match status" value="1"/>
</dbReference>
<evidence type="ECO:0000256" key="14">
    <source>
        <dbReference type="ARBA" id="ARBA00023242"/>
    </source>
</evidence>
<dbReference type="PIRSF" id="PIRSF016570">
    <property type="entry name" value="Ku80"/>
    <property type="match status" value="1"/>
</dbReference>
<dbReference type="PANTHER" id="PTHR12604">
    <property type="entry name" value="KU AUTOANTIGEN DNA HELICASE"/>
    <property type="match status" value="1"/>
</dbReference>
<dbReference type="FunFam" id="2.40.290.10:FF:000005">
    <property type="entry name" value="X-ray repair cross-complementing protein 5"/>
    <property type="match status" value="1"/>
</dbReference>
<evidence type="ECO:0000256" key="1">
    <source>
        <dbReference type="ARBA" id="ARBA00004123"/>
    </source>
</evidence>
<dbReference type="InterPro" id="IPR006164">
    <property type="entry name" value="DNA_bd_Ku70/Ku80"/>
</dbReference>
<evidence type="ECO:0000256" key="3">
    <source>
        <dbReference type="ARBA" id="ARBA00007726"/>
    </source>
</evidence>
<keyword evidence="12" id="KW-0233">DNA recombination</keyword>
<dbReference type="Pfam" id="PF02735">
    <property type="entry name" value="Ku"/>
    <property type="match status" value="1"/>
</dbReference>
<protein>
    <recommendedName>
        <fullName evidence="15">X-ray repair cross-complementing protein 5</fullName>
    </recommendedName>
    <alternativeName>
        <fullName evidence="16">Ku80</fullName>
    </alternativeName>
</protein>
<dbReference type="InterPro" id="IPR036494">
    <property type="entry name" value="Ku_C_sf"/>
</dbReference>
<dbReference type="InterPro" id="IPR002035">
    <property type="entry name" value="VWF_A"/>
</dbReference>
<keyword evidence="9" id="KW-0067">ATP-binding</keyword>
<dbReference type="PANTHER" id="PTHR12604:SF4">
    <property type="entry name" value="X-RAY REPAIR CROSS-COMPLEMENTING PROTEIN 5"/>
    <property type="match status" value="1"/>
</dbReference>
<keyword evidence="6" id="KW-0227">DNA damage</keyword>
<evidence type="ECO:0000256" key="5">
    <source>
        <dbReference type="ARBA" id="ARBA00022741"/>
    </source>
</evidence>
<dbReference type="SUPFAM" id="SSF101420">
    <property type="entry name" value="C-terminal domain of Ku80"/>
    <property type="match status" value="1"/>
</dbReference>
<evidence type="ECO:0000256" key="12">
    <source>
        <dbReference type="ARBA" id="ARBA00023172"/>
    </source>
</evidence>
<evidence type="ECO:0000256" key="15">
    <source>
        <dbReference type="ARBA" id="ARBA00071961"/>
    </source>
</evidence>
<evidence type="ECO:0000256" key="13">
    <source>
        <dbReference type="ARBA" id="ARBA00023204"/>
    </source>
</evidence>
<accession>A0A7L4JQD0</accession>
<dbReference type="GO" id="GO:0003690">
    <property type="term" value="F:double-stranded DNA binding"/>
    <property type="evidence" value="ECO:0007669"/>
    <property type="project" value="TreeGrafter"/>
</dbReference>
<evidence type="ECO:0000313" key="20">
    <source>
        <dbReference type="Proteomes" id="UP000519239"/>
    </source>
</evidence>
<dbReference type="Proteomes" id="UP000519239">
    <property type="component" value="Unassembled WGS sequence"/>
</dbReference>
<dbReference type="Gene3D" id="3.40.50.410">
    <property type="entry name" value="von Willebrand factor, type A domain"/>
    <property type="match status" value="1"/>
</dbReference>
<evidence type="ECO:0000259" key="18">
    <source>
        <dbReference type="PROSITE" id="PS50234"/>
    </source>
</evidence>
<feature type="domain" description="VWFA" evidence="18">
    <location>
        <begin position="8"/>
        <end position="154"/>
    </location>
</feature>
<evidence type="ECO:0000256" key="8">
    <source>
        <dbReference type="ARBA" id="ARBA00022806"/>
    </source>
</evidence>
<dbReference type="Pfam" id="PF03730">
    <property type="entry name" value="Ku_C"/>
    <property type="match status" value="1"/>
</dbReference>
<name>A0A7L4JQD0_9AVES</name>
<gene>
    <name evidence="19" type="primary">Xrcc5</name>
    <name evidence="19" type="ORF">CEUAER_R11180</name>
</gene>
<dbReference type="InterPro" id="IPR016194">
    <property type="entry name" value="SPOC-like_C_dom_sf"/>
</dbReference>
<dbReference type="SUPFAM" id="SSF53300">
    <property type="entry name" value="vWA-like"/>
    <property type="match status" value="1"/>
</dbReference>
<dbReference type="OrthoDB" id="30826at2759"/>
<dbReference type="Gene3D" id="2.40.290.10">
    <property type="match status" value="1"/>
</dbReference>
<dbReference type="Pfam" id="PF03731">
    <property type="entry name" value="Ku_N"/>
    <property type="match status" value="1"/>
</dbReference>
<dbReference type="Gene3D" id="1.10.1600.10">
    <property type="match status" value="1"/>
</dbReference>
<feature type="compositionally biased region" description="Basic and acidic residues" evidence="17">
    <location>
        <begin position="540"/>
        <end position="561"/>
    </location>
</feature>
<keyword evidence="13" id="KW-0234">DNA repair</keyword>
<keyword evidence="5" id="KW-0547">Nucleotide-binding</keyword>
<dbReference type="InterPro" id="IPR024193">
    <property type="entry name" value="Ku80"/>
</dbReference>
<feature type="non-terminal residue" evidence="19">
    <location>
        <position position="1"/>
    </location>
</feature>
<dbReference type="PROSITE" id="PS50234">
    <property type="entry name" value="VWFA"/>
    <property type="match status" value="1"/>
</dbReference>
<keyword evidence="7" id="KW-0378">Hydrolase</keyword>
<keyword evidence="8" id="KW-0347">Helicase</keyword>
<keyword evidence="14" id="KW-0539">Nucleus</keyword>
<dbReference type="GO" id="GO:0005737">
    <property type="term" value="C:cytoplasm"/>
    <property type="evidence" value="ECO:0007669"/>
    <property type="project" value="UniProtKB-ARBA"/>
</dbReference>
<feature type="non-terminal residue" evidence="19">
    <location>
        <position position="676"/>
    </location>
</feature>
<dbReference type="GO" id="GO:0005694">
    <property type="term" value="C:chromosome"/>
    <property type="evidence" value="ECO:0007669"/>
    <property type="project" value="UniProtKB-SubCell"/>
</dbReference>
<dbReference type="GO" id="GO:0003678">
    <property type="term" value="F:DNA helicase activity"/>
    <property type="evidence" value="ECO:0007669"/>
    <property type="project" value="InterPro"/>
</dbReference>
<evidence type="ECO:0000256" key="17">
    <source>
        <dbReference type="SAM" id="MobiDB-lite"/>
    </source>
</evidence>
<evidence type="ECO:0000256" key="11">
    <source>
        <dbReference type="ARBA" id="ARBA00023125"/>
    </source>
</evidence>
<evidence type="ECO:0000256" key="6">
    <source>
        <dbReference type="ARBA" id="ARBA00022763"/>
    </source>
</evidence>
<evidence type="ECO:0000256" key="4">
    <source>
        <dbReference type="ARBA" id="ARBA00022454"/>
    </source>
</evidence>
<keyword evidence="20" id="KW-1185">Reference proteome</keyword>
<evidence type="ECO:0000256" key="7">
    <source>
        <dbReference type="ARBA" id="ARBA00022801"/>
    </source>
</evidence>
<dbReference type="GO" id="GO:0006303">
    <property type="term" value="P:double-strand break repair via nonhomologous end joining"/>
    <property type="evidence" value="ECO:0007669"/>
    <property type="project" value="InterPro"/>
</dbReference>
<evidence type="ECO:0000313" key="19">
    <source>
        <dbReference type="EMBL" id="NXY42782.1"/>
    </source>
</evidence>
<dbReference type="Pfam" id="PF08785">
    <property type="entry name" value="Ku_PK_bind"/>
    <property type="match status" value="1"/>
</dbReference>
<dbReference type="InterPro" id="IPR005160">
    <property type="entry name" value="Ku_C"/>
</dbReference>
<dbReference type="CDD" id="cd00873">
    <property type="entry name" value="KU80"/>
    <property type="match status" value="1"/>
</dbReference>
<dbReference type="EMBL" id="VWPQ01001414">
    <property type="protein sequence ID" value="NXY42782.1"/>
    <property type="molecule type" value="Genomic_DNA"/>
</dbReference>
<dbReference type="SUPFAM" id="SSF100939">
    <property type="entry name" value="SPOC domain-like"/>
    <property type="match status" value="1"/>
</dbReference>
<dbReference type="GO" id="GO:0006310">
    <property type="term" value="P:DNA recombination"/>
    <property type="evidence" value="ECO:0007669"/>
    <property type="project" value="UniProtKB-KW"/>
</dbReference>
<organism evidence="19 20">
    <name type="scientific">Ceuthmochares aereus</name>
    <dbReference type="NCBI Taxonomy" id="1961834"/>
    <lineage>
        <taxon>Eukaryota</taxon>
        <taxon>Metazoa</taxon>
        <taxon>Chordata</taxon>
        <taxon>Craniata</taxon>
        <taxon>Vertebrata</taxon>
        <taxon>Euteleostomi</taxon>
        <taxon>Archelosauria</taxon>
        <taxon>Archosauria</taxon>
        <taxon>Dinosauria</taxon>
        <taxon>Saurischia</taxon>
        <taxon>Theropoda</taxon>
        <taxon>Coelurosauria</taxon>
        <taxon>Aves</taxon>
        <taxon>Neognathae</taxon>
        <taxon>Neoaves</taxon>
        <taxon>Otidimorphae</taxon>
        <taxon>Cuculiformes</taxon>
        <taxon>Cuculidae</taxon>
        <taxon>Ceuthmochares</taxon>
    </lineage>
</organism>
<dbReference type="GO" id="GO:0043564">
    <property type="term" value="C:Ku70:Ku80 complex"/>
    <property type="evidence" value="ECO:0007669"/>
    <property type="project" value="InterPro"/>
</dbReference>
<keyword evidence="10" id="KW-0832">Ubl conjugation</keyword>
<dbReference type="InterPro" id="IPR036465">
    <property type="entry name" value="vWFA_dom_sf"/>
</dbReference>
<comment type="caution">
    <text evidence="19">The sequence shown here is derived from an EMBL/GenBank/DDBJ whole genome shotgun (WGS) entry which is preliminary data.</text>
</comment>
<proteinExistence type="inferred from homology"/>
<evidence type="ECO:0000256" key="16">
    <source>
        <dbReference type="ARBA" id="ARBA00078350"/>
    </source>
</evidence>
<dbReference type="GO" id="GO:0005524">
    <property type="term" value="F:ATP binding"/>
    <property type="evidence" value="ECO:0007669"/>
    <property type="project" value="UniProtKB-KW"/>
</dbReference>